<proteinExistence type="inferred from homology"/>
<evidence type="ECO:0000256" key="3">
    <source>
        <dbReference type="ARBA" id="ARBA00022679"/>
    </source>
</evidence>
<dbReference type="GO" id="GO:0016757">
    <property type="term" value="F:glycosyltransferase activity"/>
    <property type="evidence" value="ECO:0007669"/>
    <property type="project" value="UniProtKB-KW"/>
</dbReference>
<keyword evidence="4 6" id="KW-0547">Nucleotide-binding</keyword>
<accession>A0A6N2Y6U4</accession>
<dbReference type="Pfam" id="PF01874">
    <property type="entry name" value="CitG"/>
    <property type="match status" value="1"/>
</dbReference>
<gene>
    <name evidence="7" type="primary">citG_1</name>
    <name evidence="6" type="synonym">citG</name>
    <name evidence="7" type="ORF">EMLFYP7_00062</name>
</gene>
<protein>
    <recommendedName>
        <fullName evidence="6">Probable 2-(5''-triphosphoribosyl)-3'-dephosphocoenzyme-A synthase</fullName>
        <shortName evidence="6">2-(5''-triphosphoribosyl)-3'-dephospho-CoA synthase</shortName>
        <ecNumber evidence="6">2.4.2.52</ecNumber>
    </recommendedName>
</protein>
<evidence type="ECO:0000313" key="7">
    <source>
        <dbReference type="EMBL" id="VYT62549.1"/>
    </source>
</evidence>
<dbReference type="GO" id="GO:0046917">
    <property type="term" value="F:triphosphoribosyl-dephospho-CoA synthase activity"/>
    <property type="evidence" value="ECO:0007669"/>
    <property type="project" value="UniProtKB-UniRule"/>
</dbReference>
<keyword evidence="3 6" id="KW-0808">Transferase</keyword>
<dbReference type="EC" id="2.4.2.52" evidence="6"/>
<dbReference type="GO" id="GO:0005524">
    <property type="term" value="F:ATP binding"/>
    <property type="evidence" value="ECO:0007669"/>
    <property type="project" value="UniProtKB-KW"/>
</dbReference>
<dbReference type="EMBL" id="CACRTZ010000001">
    <property type="protein sequence ID" value="VYT62549.1"/>
    <property type="molecule type" value="Genomic_DNA"/>
</dbReference>
<evidence type="ECO:0000256" key="1">
    <source>
        <dbReference type="ARBA" id="ARBA00001210"/>
    </source>
</evidence>
<keyword evidence="7" id="KW-0328">Glycosyltransferase</keyword>
<comment type="similarity">
    <text evidence="2 6">Belongs to the CitG/MdcB family.</text>
</comment>
<dbReference type="AlphaFoldDB" id="A0A6N2Y6U4"/>
<dbReference type="PANTHER" id="PTHR30201:SF2">
    <property type="entry name" value="2-(5''-TRIPHOSPHORIBOSYL)-3'-DEPHOSPHOCOENZYME-A SYNTHASE"/>
    <property type="match status" value="1"/>
</dbReference>
<dbReference type="HAMAP" id="MF_00397">
    <property type="entry name" value="CitG"/>
    <property type="match status" value="1"/>
</dbReference>
<evidence type="ECO:0000256" key="2">
    <source>
        <dbReference type="ARBA" id="ARBA00006812"/>
    </source>
</evidence>
<dbReference type="RefSeq" id="WP_156564313.1">
    <property type="nucleotide sequence ID" value="NZ_CACRTZ010000001.1"/>
</dbReference>
<dbReference type="GO" id="GO:0051191">
    <property type="term" value="P:prosthetic group biosynthetic process"/>
    <property type="evidence" value="ECO:0007669"/>
    <property type="project" value="TreeGrafter"/>
</dbReference>
<sequence>MSQPTARAMWIGECLLKALLMEVSAWPKPGLVTPHSQGAHNDMDIWLFITSSSAIAPCFSACAHAGENHQGSLAELFTAIRAIGIQYENTLLRATQQVNTQRGILFSGAVLAAAAGWLSGRGETLSYRALSHCVAELCRDLCRRDYAALAVRPARTHGEKLYAEFGITGVRGEAEQGFPLACQVGLPALHQALDNGLGWRESLIHTLLTLMSHCDDTTVLFRGGQQALAEMQQYARRLVAQGGMFNPAIERELDNFNSWCLDKWVSPGGSADLLALCLAMYFLCRQPQGDMTEGRI</sequence>
<comment type="catalytic activity">
    <reaction evidence="1 6">
        <text>3'-dephospho-CoA + ATP = 2'-(5''-triphospho-alpha-D-ribosyl)-3'-dephospho-CoA + adenine</text>
        <dbReference type="Rhea" id="RHEA:15117"/>
        <dbReference type="ChEBI" id="CHEBI:16708"/>
        <dbReference type="ChEBI" id="CHEBI:30616"/>
        <dbReference type="ChEBI" id="CHEBI:57328"/>
        <dbReference type="ChEBI" id="CHEBI:61378"/>
        <dbReference type="EC" id="2.4.2.52"/>
    </reaction>
</comment>
<dbReference type="InterPro" id="IPR002736">
    <property type="entry name" value="CitG"/>
</dbReference>
<evidence type="ECO:0000256" key="5">
    <source>
        <dbReference type="ARBA" id="ARBA00022840"/>
    </source>
</evidence>
<name>A0A6N2Y6U4_9ENTR</name>
<dbReference type="PANTHER" id="PTHR30201">
    <property type="entry name" value="TRIPHOSPHORIBOSYL-DEPHOSPHO-COA SYNTHASE"/>
    <property type="match status" value="1"/>
</dbReference>
<keyword evidence="5 6" id="KW-0067">ATP-binding</keyword>
<reference evidence="7" key="1">
    <citation type="submission" date="2019-11" db="EMBL/GenBank/DDBJ databases">
        <authorList>
            <person name="Feng L."/>
        </authorList>
    </citation>
    <scope>NUCLEOTIDE SEQUENCE</scope>
    <source>
        <strain evidence="7">EMassiliensisLFYP7</strain>
    </source>
</reference>
<evidence type="ECO:0000256" key="6">
    <source>
        <dbReference type="HAMAP-Rule" id="MF_00397"/>
    </source>
</evidence>
<evidence type="ECO:0000256" key="4">
    <source>
        <dbReference type="ARBA" id="ARBA00022741"/>
    </source>
</evidence>
<organism evidence="7">
    <name type="scientific">Phytobacter massiliensis</name>
    <dbReference type="NCBI Taxonomy" id="1485952"/>
    <lineage>
        <taxon>Bacteria</taxon>
        <taxon>Pseudomonadati</taxon>
        <taxon>Pseudomonadota</taxon>
        <taxon>Gammaproteobacteria</taxon>
        <taxon>Enterobacterales</taxon>
        <taxon>Enterobacteriaceae</taxon>
        <taxon>Phytobacter</taxon>
    </lineage>
</organism>
<dbReference type="InterPro" id="IPR017551">
    <property type="entry name" value="TriPribosyl-deP-CoA_syn_CitG"/>
</dbReference>
<dbReference type="Gene3D" id="1.10.4200.10">
    <property type="entry name" value="Triphosphoribosyl-dephospho-CoA protein"/>
    <property type="match status" value="1"/>
</dbReference>